<evidence type="ECO:0000313" key="2">
    <source>
        <dbReference type="EMBL" id="GMH69103.1"/>
    </source>
</evidence>
<evidence type="ECO:0000313" key="3">
    <source>
        <dbReference type="Proteomes" id="UP001165082"/>
    </source>
</evidence>
<dbReference type="OrthoDB" id="10429345at2759"/>
<reference evidence="2" key="1">
    <citation type="submission" date="2022-07" db="EMBL/GenBank/DDBJ databases">
        <title>Genome analysis of Parmales, a sister group of diatoms, reveals the evolutionary specialization of diatoms from phago-mixotrophs to photoautotrophs.</title>
        <authorList>
            <person name="Ban H."/>
            <person name="Sato S."/>
            <person name="Yoshikawa S."/>
            <person name="Kazumasa Y."/>
            <person name="Nakamura Y."/>
            <person name="Ichinomiya M."/>
            <person name="Saitoh K."/>
            <person name="Sato N."/>
            <person name="Blanc-Mathieu R."/>
            <person name="Endo H."/>
            <person name="Kuwata A."/>
            <person name="Ogata H."/>
        </authorList>
    </citation>
    <scope>NUCLEOTIDE SEQUENCE</scope>
</reference>
<feature type="compositionally biased region" description="Polar residues" evidence="1">
    <location>
        <begin position="7"/>
        <end position="22"/>
    </location>
</feature>
<keyword evidence="3" id="KW-1185">Reference proteome</keyword>
<protein>
    <submittedName>
        <fullName evidence="2">Uncharacterized protein</fullName>
    </submittedName>
</protein>
<gene>
    <name evidence="2" type="ORF">TrRE_jg11509</name>
</gene>
<comment type="caution">
    <text evidence="2">The sequence shown here is derived from an EMBL/GenBank/DDBJ whole genome shotgun (WGS) entry which is preliminary data.</text>
</comment>
<feature type="compositionally biased region" description="Low complexity" evidence="1">
    <location>
        <begin position="62"/>
        <end position="74"/>
    </location>
</feature>
<proteinExistence type="predicted"/>
<feature type="region of interest" description="Disordered" evidence="1">
    <location>
        <begin position="317"/>
        <end position="336"/>
    </location>
</feature>
<accession>A0A9W7EAN5</accession>
<sequence>MPPPVASLTNTPGAGSEPSANSPLKDEGSLSNAKMRLIEARMLEESYGMGDPAMGNASEAFSTNENSSLTSNNSIPSDPAGAGASDGLDTSSAALQLAYDMGKSSIGGGGQSASPSLNADPNEILAEMTSSLATLGDWKKSREKSIEEYAALYSARLDEEGEEEGEGKKGEEGGDGAESVVAARAAKEKQDSEVDAILLSCDAERQETLNGTMVRATNLQRIMESSKNRRGLPPPPSMTVDESVIESGEAKLEKLRLDLQCEEWGRSNASAAADANAARMRELEAELLEMETMEAKGVGGGAMETMDDELMSVLNKLDALETPRSTQPQQENPNEA</sequence>
<dbReference type="Proteomes" id="UP001165082">
    <property type="component" value="Unassembled WGS sequence"/>
</dbReference>
<evidence type="ECO:0000256" key="1">
    <source>
        <dbReference type="SAM" id="MobiDB-lite"/>
    </source>
</evidence>
<dbReference type="AlphaFoldDB" id="A0A9W7EAN5"/>
<organism evidence="2 3">
    <name type="scientific">Triparma retinervis</name>
    <dbReference type="NCBI Taxonomy" id="2557542"/>
    <lineage>
        <taxon>Eukaryota</taxon>
        <taxon>Sar</taxon>
        <taxon>Stramenopiles</taxon>
        <taxon>Ochrophyta</taxon>
        <taxon>Bolidophyceae</taxon>
        <taxon>Parmales</taxon>
        <taxon>Triparmaceae</taxon>
        <taxon>Triparma</taxon>
    </lineage>
</organism>
<feature type="region of interest" description="Disordered" evidence="1">
    <location>
        <begin position="102"/>
        <end position="122"/>
    </location>
</feature>
<feature type="region of interest" description="Disordered" evidence="1">
    <location>
        <begin position="1"/>
        <end position="36"/>
    </location>
</feature>
<feature type="region of interest" description="Disordered" evidence="1">
    <location>
        <begin position="156"/>
        <end position="187"/>
    </location>
</feature>
<feature type="compositionally biased region" description="Polar residues" evidence="1">
    <location>
        <begin position="323"/>
        <end position="336"/>
    </location>
</feature>
<feature type="region of interest" description="Disordered" evidence="1">
    <location>
        <begin position="48"/>
        <end position="88"/>
    </location>
</feature>
<name>A0A9W7EAN5_9STRA</name>
<dbReference type="EMBL" id="BRXZ01002734">
    <property type="protein sequence ID" value="GMH69103.1"/>
    <property type="molecule type" value="Genomic_DNA"/>
</dbReference>